<reference evidence="3 4" key="1">
    <citation type="submission" date="2017-06" db="EMBL/GenBank/DDBJ databases">
        <title>Genome of Fusarium nygamai isolate CS10214.</title>
        <authorList>
            <person name="Gardiner D.M."/>
            <person name="Obanor F."/>
            <person name="Kazan K."/>
        </authorList>
    </citation>
    <scope>NUCLEOTIDE SEQUENCE [LARGE SCALE GENOMIC DNA]</scope>
    <source>
        <strain evidence="3 4">CS10214</strain>
    </source>
</reference>
<sequence>MSDRVSIIKGDDLVPTNDTFSETSLPKSNPLEHQTVTAPSLPSSQSEDINMDPHYVNLPLGLQPSAVVPREDVTPGHVRLLGGFMCPIDPAVDPTESKEEPKGDDDTEASVYHCPSGILESEDADEFPGEHFPDDEHSLNVLSPIGPKRPMLYLRDIHPPVTSVAPTSSPFEEYNTLYQGIDSAFPQSVGPEYLKPIDPATRLRMTPHHALNPPTPGFIQPIEPYHPKPIVPGFPEPSGPPPAQPMVYYYAERIFDPHGQAVDSPPIQQMVPPQSDPNNSDFAQSPIPHGPQAIAADEPQPQRIGSLGEMLSGPPEEVPASAPRRRSTITFNPNAIEFTPSPTAAGLANPGATEPALNPTDAGMAPYEASELTHNPADLGMIPYEETGVEGFVAPEANAEGTMAETVQDIYKKILAIEDERDREEALNDFYYMQAKPWTDEMTRLEKEEKELEERKRRFARKK</sequence>
<accession>A0A2K0WE00</accession>
<feature type="region of interest" description="Disordered" evidence="2">
    <location>
        <begin position="259"/>
        <end position="326"/>
    </location>
</feature>
<feature type="coiled-coil region" evidence="1">
    <location>
        <begin position="435"/>
        <end position="462"/>
    </location>
</feature>
<feature type="compositionally biased region" description="Polar residues" evidence="2">
    <location>
        <begin position="16"/>
        <end position="45"/>
    </location>
</feature>
<proteinExistence type="predicted"/>
<evidence type="ECO:0000256" key="1">
    <source>
        <dbReference type="SAM" id="Coils"/>
    </source>
</evidence>
<name>A0A2K0WE00_GIBNY</name>
<evidence type="ECO:0000313" key="3">
    <source>
        <dbReference type="EMBL" id="PNP80505.1"/>
    </source>
</evidence>
<feature type="region of interest" description="Disordered" evidence="2">
    <location>
        <begin position="1"/>
        <end position="45"/>
    </location>
</feature>
<dbReference type="EMBL" id="MTQA01000077">
    <property type="protein sequence ID" value="PNP80505.1"/>
    <property type="molecule type" value="Genomic_DNA"/>
</dbReference>
<evidence type="ECO:0000313" key="4">
    <source>
        <dbReference type="Proteomes" id="UP000236664"/>
    </source>
</evidence>
<protein>
    <submittedName>
        <fullName evidence="3">Uncharacterized protein</fullName>
    </submittedName>
</protein>
<feature type="region of interest" description="Disordered" evidence="2">
    <location>
        <begin position="90"/>
        <end position="109"/>
    </location>
</feature>
<keyword evidence="1" id="KW-0175">Coiled coil</keyword>
<dbReference type="OrthoDB" id="5053391at2759"/>
<organism evidence="3 4">
    <name type="scientific">Gibberella nygamai</name>
    <name type="common">Bean root rot disease fungus</name>
    <name type="synonym">Fusarium nygamai</name>
    <dbReference type="NCBI Taxonomy" id="42673"/>
    <lineage>
        <taxon>Eukaryota</taxon>
        <taxon>Fungi</taxon>
        <taxon>Dikarya</taxon>
        <taxon>Ascomycota</taxon>
        <taxon>Pezizomycotina</taxon>
        <taxon>Sordariomycetes</taxon>
        <taxon>Hypocreomycetidae</taxon>
        <taxon>Hypocreales</taxon>
        <taxon>Nectriaceae</taxon>
        <taxon>Fusarium</taxon>
        <taxon>Fusarium fujikuroi species complex</taxon>
    </lineage>
</organism>
<dbReference type="AlphaFoldDB" id="A0A2K0WE00"/>
<comment type="caution">
    <text evidence="3">The sequence shown here is derived from an EMBL/GenBank/DDBJ whole genome shotgun (WGS) entry which is preliminary data.</text>
</comment>
<gene>
    <name evidence="3" type="ORF">FNYG_06104</name>
</gene>
<dbReference type="Proteomes" id="UP000236664">
    <property type="component" value="Unassembled WGS sequence"/>
</dbReference>
<keyword evidence="4" id="KW-1185">Reference proteome</keyword>
<evidence type="ECO:0000256" key="2">
    <source>
        <dbReference type="SAM" id="MobiDB-lite"/>
    </source>
</evidence>